<keyword evidence="11" id="KW-1185">Reference proteome</keyword>
<feature type="region of interest" description="Disordered" evidence="8">
    <location>
        <begin position="514"/>
        <end position="535"/>
    </location>
</feature>
<evidence type="ECO:0000256" key="1">
    <source>
        <dbReference type="ARBA" id="ARBA00004123"/>
    </source>
</evidence>
<feature type="DNA-binding region" description="Homeobox" evidence="6">
    <location>
        <begin position="67"/>
        <end position="126"/>
    </location>
</feature>
<gene>
    <name evidence="10" type="ORF">C8Q69DRAFT_331476</name>
</gene>
<dbReference type="PROSITE" id="PS50071">
    <property type="entry name" value="HOMEOBOX_2"/>
    <property type="match status" value="1"/>
</dbReference>
<evidence type="ECO:0000256" key="7">
    <source>
        <dbReference type="RuleBase" id="RU000682"/>
    </source>
</evidence>
<dbReference type="InterPro" id="IPR050720">
    <property type="entry name" value="Engrailed_Homeobox_TFs"/>
</dbReference>
<reference evidence="10 11" key="1">
    <citation type="journal article" date="2018" name="Front. Microbiol.">
        <title>Genomic and genetic insights into a cosmopolitan fungus, Paecilomyces variotii (Eurotiales).</title>
        <authorList>
            <person name="Urquhart A.S."/>
            <person name="Mondo S.J."/>
            <person name="Makela M.R."/>
            <person name="Hane J.K."/>
            <person name="Wiebenga A."/>
            <person name="He G."/>
            <person name="Mihaltcheva S."/>
            <person name="Pangilinan J."/>
            <person name="Lipzen A."/>
            <person name="Barry K."/>
            <person name="de Vries R.P."/>
            <person name="Grigoriev I.V."/>
            <person name="Idnurm A."/>
        </authorList>
    </citation>
    <scope>NUCLEOTIDE SEQUENCE [LARGE SCALE GENOMIC DNA]</scope>
    <source>
        <strain evidence="10 11">CBS 101075</strain>
    </source>
</reference>
<evidence type="ECO:0000256" key="4">
    <source>
        <dbReference type="ARBA" id="ARBA00023155"/>
    </source>
</evidence>
<dbReference type="STRING" id="264951.A0A443HPD1"/>
<evidence type="ECO:0000259" key="9">
    <source>
        <dbReference type="PROSITE" id="PS50071"/>
    </source>
</evidence>
<dbReference type="RefSeq" id="XP_028483312.1">
    <property type="nucleotide sequence ID" value="XM_028627479.1"/>
</dbReference>
<proteinExistence type="inferred from homology"/>
<dbReference type="SMART" id="SM00389">
    <property type="entry name" value="HOX"/>
    <property type="match status" value="1"/>
</dbReference>
<dbReference type="PANTHER" id="PTHR24341:SF6">
    <property type="entry name" value="HOMEOBOX PROTEIN INVECTED"/>
    <property type="match status" value="1"/>
</dbReference>
<feature type="compositionally biased region" description="Polar residues" evidence="8">
    <location>
        <begin position="260"/>
        <end position="286"/>
    </location>
</feature>
<name>A0A443HPD1_BYSSP</name>
<dbReference type="EMBL" id="RCNU01000009">
    <property type="protein sequence ID" value="RWQ93667.1"/>
    <property type="molecule type" value="Genomic_DNA"/>
</dbReference>
<comment type="similarity">
    <text evidence="2">Belongs to the engrailed homeobox family.</text>
</comment>
<dbReference type="SUPFAM" id="SSF46689">
    <property type="entry name" value="Homeodomain-like"/>
    <property type="match status" value="1"/>
</dbReference>
<dbReference type="InterPro" id="IPR001356">
    <property type="entry name" value="HD"/>
</dbReference>
<feature type="compositionally biased region" description="Basic and acidic residues" evidence="8">
    <location>
        <begin position="126"/>
        <end position="153"/>
    </location>
</feature>
<dbReference type="Pfam" id="PF00046">
    <property type="entry name" value="Homeodomain"/>
    <property type="match status" value="1"/>
</dbReference>
<dbReference type="InterPro" id="IPR009057">
    <property type="entry name" value="Homeodomain-like_sf"/>
</dbReference>
<comment type="subcellular location">
    <subcellularLocation>
        <location evidence="1 6 7">Nucleus</location>
    </subcellularLocation>
</comment>
<evidence type="ECO:0000313" key="10">
    <source>
        <dbReference type="EMBL" id="RWQ93667.1"/>
    </source>
</evidence>
<feature type="region of interest" description="Disordered" evidence="8">
    <location>
        <begin position="118"/>
        <end position="209"/>
    </location>
</feature>
<dbReference type="VEuPathDB" id="FungiDB:C8Q69DRAFT_331476"/>
<dbReference type="Gene3D" id="1.10.10.60">
    <property type="entry name" value="Homeodomain-like"/>
    <property type="match status" value="1"/>
</dbReference>
<dbReference type="PANTHER" id="PTHR24341">
    <property type="entry name" value="HOMEOBOX PROTEIN ENGRAILED"/>
    <property type="match status" value="1"/>
</dbReference>
<dbReference type="GO" id="GO:0000981">
    <property type="term" value="F:DNA-binding transcription factor activity, RNA polymerase II-specific"/>
    <property type="evidence" value="ECO:0007669"/>
    <property type="project" value="InterPro"/>
</dbReference>
<feature type="region of interest" description="Disordered" evidence="8">
    <location>
        <begin position="426"/>
        <end position="451"/>
    </location>
</feature>
<evidence type="ECO:0000256" key="3">
    <source>
        <dbReference type="ARBA" id="ARBA00023125"/>
    </source>
</evidence>
<feature type="region of interest" description="Disordered" evidence="8">
    <location>
        <begin position="251"/>
        <end position="292"/>
    </location>
</feature>
<evidence type="ECO:0000256" key="5">
    <source>
        <dbReference type="ARBA" id="ARBA00023242"/>
    </source>
</evidence>
<feature type="domain" description="Homeobox" evidence="9">
    <location>
        <begin position="65"/>
        <end position="125"/>
    </location>
</feature>
<dbReference type="GeneID" id="39596756"/>
<dbReference type="CDD" id="cd00086">
    <property type="entry name" value="homeodomain"/>
    <property type="match status" value="1"/>
</dbReference>
<organism evidence="10 11">
    <name type="scientific">Byssochlamys spectabilis</name>
    <name type="common">Paecilomyces variotii</name>
    <dbReference type="NCBI Taxonomy" id="264951"/>
    <lineage>
        <taxon>Eukaryota</taxon>
        <taxon>Fungi</taxon>
        <taxon>Dikarya</taxon>
        <taxon>Ascomycota</taxon>
        <taxon>Pezizomycotina</taxon>
        <taxon>Eurotiomycetes</taxon>
        <taxon>Eurotiomycetidae</taxon>
        <taxon>Eurotiales</taxon>
        <taxon>Thermoascaceae</taxon>
        <taxon>Paecilomyces</taxon>
    </lineage>
</organism>
<dbReference type="GO" id="GO:0016586">
    <property type="term" value="C:RSC-type complex"/>
    <property type="evidence" value="ECO:0007669"/>
    <property type="project" value="TreeGrafter"/>
</dbReference>
<evidence type="ECO:0000256" key="6">
    <source>
        <dbReference type="PROSITE-ProRule" id="PRU00108"/>
    </source>
</evidence>
<evidence type="ECO:0000256" key="2">
    <source>
        <dbReference type="ARBA" id="ARBA00010896"/>
    </source>
</evidence>
<dbReference type="AlphaFoldDB" id="A0A443HPD1"/>
<dbReference type="GO" id="GO:0003677">
    <property type="term" value="F:DNA binding"/>
    <property type="evidence" value="ECO:0007669"/>
    <property type="project" value="UniProtKB-UniRule"/>
</dbReference>
<evidence type="ECO:0000256" key="8">
    <source>
        <dbReference type="SAM" id="MobiDB-lite"/>
    </source>
</evidence>
<comment type="caution">
    <text evidence="10">The sequence shown here is derived from an EMBL/GenBank/DDBJ whole genome shotgun (WGS) entry which is preliminary data.</text>
</comment>
<dbReference type="PROSITE" id="PS00027">
    <property type="entry name" value="HOMEOBOX_1"/>
    <property type="match status" value="1"/>
</dbReference>
<dbReference type="InterPro" id="IPR017970">
    <property type="entry name" value="Homeobox_CS"/>
</dbReference>
<keyword evidence="5 6" id="KW-0539">Nucleus</keyword>
<dbReference type="Proteomes" id="UP000283841">
    <property type="component" value="Unassembled WGS sequence"/>
</dbReference>
<sequence>MSYIHHPYSFAVPAGMPLEQTVTYEAPMPHPAMANTMDGYIYAHPPFEMAEFYPQPTVMEDYEEYAENLSRPRLTKEQVDTLEAQFQAHPKPNSNVKRQLALQTNLTLPRVANWFQNRRAKAKQQKRQEEFERMQRDASEKASQDKTESRDDSSDSTETQEKQEEEEEHDAGKQLTPMQTPARTGDESKLSGSGSARARHQKTKSEVTREATFASLQRALNAAVAARGQYADGTIQRRGSDIEASIHNSSAFASADKSQDTPNPSFPQWESSRDSSMSWGASQSPEETFGFGSLNAAHNLHSTEGALNVPQLESPPNQSTVTEDMFGEVQFGQQAAEWGRRMQTPTDAIRHHASSDQLYNSMQFSTLQASDMASCRRGSSSEELADSFGNIGINTIRHSRSMQQLPHRTDGTTWRHPEKELDIAARRKRPRPAAIGTGSSRSLVGPPSMSPTRRIPSFGTGHHVMRHAKSHQNLGSRGYAGVRKFSAAQRSPLGISNFAEAGVFNSANVEMGSMLPPSTSSSSLAPPTPLTPEDLQHLLPSTPNESKFCASAQHDQNHLFPTTQPMQINIASPPSTPMTVDVFSQMQYQNMAPPMSAPAHYTTFPECSPCSGAPLTARSWADGAPIPSPDNSSFQSGIHMPQPTHISPMAYEQSLQPCSDADNWPLSESAPMLSPIKSSNTPPSAMSDRKATEFLIQEFPKQQEAHRFVAQQLPQQKHKSYTFANRTPSDFNHELPLGNGLLHDGVHARPM</sequence>
<dbReference type="FunFam" id="1.10.10.60:FF:000171">
    <property type="entry name" value="Homeobox transcription factor"/>
    <property type="match status" value="1"/>
</dbReference>
<protein>
    <recommendedName>
        <fullName evidence="9">Homeobox domain-containing protein</fullName>
    </recommendedName>
</protein>
<evidence type="ECO:0000313" key="11">
    <source>
        <dbReference type="Proteomes" id="UP000283841"/>
    </source>
</evidence>
<keyword evidence="3 6" id="KW-0238">DNA-binding</keyword>
<feature type="compositionally biased region" description="Low complexity" evidence="8">
    <location>
        <begin position="514"/>
        <end position="525"/>
    </location>
</feature>
<keyword evidence="4 6" id="KW-0371">Homeobox</keyword>
<accession>A0A443HPD1</accession>